<dbReference type="PANTHER" id="PTHR11927">
    <property type="entry name" value="GALACTOSIDE 2-L-FUCOSYLTRANSFERASE"/>
    <property type="match status" value="1"/>
</dbReference>
<evidence type="ECO:0000256" key="1">
    <source>
        <dbReference type="ARBA" id="ARBA00022676"/>
    </source>
</evidence>
<dbReference type="PANTHER" id="PTHR11927:SF9">
    <property type="entry name" value="L-FUCOSYLTRANSFERASE"/>
    <property type="match status" value="1"/>
</dbReference>
<dbReference type="EMBL" id="VTWS01000005">
    <property type="protein sequence ID" value="KAA9349711.1"/>
    <property type="molecule type" value="Genomic_DNA"/>
</dbReference>
<evidence type="ECO:0000313" key="3">
    <source>
        <dbReference type="EMBL" id="KAA9349711.1"/>
    </source>
</evidence>
<dbReference type="AlphaFoldDB" id="A0A5N1JB49"/>
<keyword evidence="1 3" id="KW-0328">Glycosyltransferase</keyword>
<dbReference type="CDD" id="cd11301">
    <property type="entry name" value="Fut1_Fut2_like"/>
    <property type="match status" value="1"/>
</dbReference>
<accession>A0A5N1JB49</accession>
<dbReference type="RefSeq" id="WP_150879040.1">
    <property type="nucleotide sequence ID" value="NZ_VTWS01000005.1"/>
</dbReference>
<dbReference type="GO" id="GO:0008107">
    <property type="term" value="F:galactoside 2-alpha-L-fucosyltransferase activity"/>
    <property type="evidence" value="ECO:0007669"/>
    <property type="project" value="InterPro"/>
</dbReference>
<reference evidence="3 4" key="1">
    <citation type="submission" date="2019-09" db="EMBL/GenBank/DDBJ databases">
        <title>Genome Sequence of Larkinella sp MA1.</title>
        <authorList>
            <person name="Srinivasan S."/>
        </authorList>
    </citation>
    <scope>NUCLEOTIDE SEQUENCE [LARGE SCALE GENOMIC DNA]</scope>
    <source>
        <strain evidence="3 4">MA1</strain>
    </source>
</reference>
<sequence>MIVVELMGGLGNQLFQYAIGRSLAFKKKTDLFIDTRFLTSRNVTGQRVVFRNYDLDVFNINPTLVTLDISRRYGTSSSFLNRYGKRLLNHWIKTGTLTYVYERIPFQYDSRIGQVDDNTYLSGYWQSVRYFQSVIKELKSDLCFKKPIPSFANGLAEDIQQQQSVCVHVRRSDFVTNLRHNIIETVYYQQAERMIRTHVTEPAFYVFSDDIDWCRTHLRFDGPTVFVGDEYAGEQAGTYLHLMTLCHHFIIPNSTFSWWAAWLSKHADKVVIVPKNWVYDRGTFIKSDELVYPGWIQL</sequence>
<comment type="caution">
    <text evidence="3">The sequence shown here is derived from an EMBL/GenBank/DDBJ whole genome shotgun (WGS) entry which is preliminary data.</text>
</comment>
<dbReference type="InterPro" id="IPR002516">
    <property type="entry name" value="Glyco_trans_11"/>
</dbReference>
<dbReference type="Gene3D" id="3.40.50.11350">
    <property type="match status" value="1"/>
</dbReference>
<organism evidence="3 4">
    <name type="scientific">Larkinella humicola</name>
    <dbReference type="NCBI Taxonomy" id="2607654"/>
    <lineage>
        <taxon>Bacteria</taxon>
        <taxon>Pseudomonadati</taxon>
        <taxon>Bacteroidota</taxon>
        <taxon>Cytophagia</taxon>
        <taxon>Cytophagales</taxon>
        <taxon>Spirosomataceae</taxon>
        <taxon>Larkinella</taxon>
    </lineage>
</organism>
<dbReference type="Proteomes" id="UP000326344">
    <property type="component" value="Unassembled WGS sequence"/>
</dbReference>
<evidence type="ECO:0000256" key="2">
    <source>
        <dbReference type="ARBA" id="ARBA00022679"/>
    </source>
</evidence>
<name>A0A5N1JB49_9BACT</name>
<keyword evidence="2 3" id="KW-0808">Transferase</keyword>
<keyword evidence="4" id="KW-1185">Reference proteome</keyword>
<gene>
    <name evidence="3" type="ORF">F0P93_19850</name>
</gene>
<dbReference type="GO" id="GO:0016020">
    <property type="term" value="C:membrane"/>
    <property type="evidence" value="ECO:0007669"/>
    <property type="project" value="InterPro"/>
</dbReference>
<evidence type="ECO:0000313" key="4">
    <source>
        <dbReference type="Proteomes" id="UP000326344"/>
    </source>
</evidence>
<dbReference type="Pfam" id="PF01531">
    <property type="entry name" value="Glyco_transf_11"/>
    <property type="match status" value="1"/>
</dbReference>
<proteinExistence type="predicted"/>
<dbReference type="GO" id="GO:0005975">
    <property type="term" value="P:carbohydrate metabolic process"/>
    <property type="evidence" value="ECO:0007669"/>
    <property type="project" value="InterPro"/>
</dbReference>
<protein>
    <submittedName>
        <fullName evidence="3">Alpha-1,2-fucosyltransferase</fullName>
    </submittedName>
</protein>